<dbReference type="EMBL" id="CP120371">
    <property type="protein sequence ID" value="WEX82139.1"/>
    <property type="molecule type" value="Genomic_DNA"/>
</dbReference>
<evidence type="ECO:0000313" key="1">
    <source>
        <dbReference type="EMBL" id="WEX82139.1"/>
    </source>
</evidence>
<proteinExistence type="predicted"/>
<dbReference type="Proteomes" id="UP001235547">
    <property type="component" value="Chromosome 1"/>
</dbReference>
<evidence type="ECO:0000313" key="2">
    <source>
        <dbReference type="Proteomes" id="UP001235547"/>
    </source>
</evidence>
<accession>A0ABY8CU22</accession>
<dbReference type="RefSeq" id="WP_280732877.1">
    <property type="nucleotide sequence ID" value="NZ_CP120368.1"/>
</dbReference>
<dbReference type="Pfam" id="PF07310">
    <property type="entry name" value="PAS_5"/>
    <property type="match status" value="1"/>
</dbReference>
<name>A0ABY8CU22_9HYPH</name>
<gene>
    <name evidence="1" type="ORF">PYH38_004375</name>
</gene>
<protein>
    <submittedName>
        <fullName evidence="1">PAS domain-containing protein</fullName>
    </submittedName>
</protein>
<dbReference type="PIRSF" id="PIRSF031878">
    <property type="entry name" value="UCP031878"/>
    <property type="match status" value="1"/>
</dbReference>
<dbReference type="InterPro" id="IPR009922">
    <property type="entry name" value="DUF1457"/>
</dbReference>
<reference evidence="1 2" key="1">
    <citation type="submission" date="2023-03" db="EMBL/GenBank/DDBJ databases">
        <authorList>
            <person name="Kaur S."/>
            <person name="Espinosa-Saiz D."/>
            <person name="Velazquez E."/>
            <person name="Menendez E."/>
            <person name="diCenzo G.C."/>
        </authorList>
    </citation>
    <scope>NUCLEOTIDE SEQUENCE [LARGE SCALE GENOMIC DNA]</scope>
    <source>
        <strain evidence="1 2">LMG 27395</strain>
    </source>
</reference>
<keyword evidence="2" id="KW-1185">Reference proteome</keyword>
<organism evidence="1 2">
    <name type="scientific">Sinorhizobium numidicum</name>
    <dbReference type="NCBI Taxonomy" id="680248"/>
    <lineage>
        <taxon>Bacteria</taxon>
        <taxon>Pseudomonadati</taxon>
        <taxon>Pseudomonadota</taxon>
        <taxon>Alphaproteobacteria</taxon>
        <taxon>Hyphomicrobiales</taxon>
        <taxon>Rhizobiaceae</taxon>
        <taxon>Sinorhizobium/Ensifer group</taxon>
        <taxon>Sinorhizobium</taxon>
    </lineage>
</organism>
<sequence>MRSRTTMELFQYWNAIRAERDLPRRDEIDPGQIRSLLPNLFILQRQADGDIRFRLAGTHVCALFGQELRDQKFAALWLDGEADKTARIAEQVMAQHAPVLLSAWGATGTAEPLDTELLLAPLASRDGTGDRVLGALSPLSRPAWLHMTPIAHLLTRGLRFLDPARNALPERPEIVSNVTEASPDGHGGMMVRKVRHLRVLEGGR</sequence>